<proteinExistence type="predicted"/>
<evidence type="ECO:0008006" key="4">
    <source>
        <dbReference type="Google" id="ProtNLM"/>
    </source>
</evidence>
<evidence type="ECO:0000313" key="2">
    <source>
        <dbReference type="EMBL" id="EHK56275.1"/>
    </source>
</evidence>
<name>H0HSN1_9HYPH</name>
<organism evidence="2 3">
    <name type="scientific">Mesorhizobium alhagi CCNWXJ12-2</name>
    <dbReference type="NCBI Taxonomy" id="1107882"/>
    <lineage>
        <taxon>Bacteria</taxon>
        <taxon>Pseudomonadati</taxon>
        <taxon>Pseudomonadota</taxon>
        <taxon>Alphaproteobacteria</taxon>
        <taxon>Hyphomicrobiales</taxon>
        <taxon>Phyllobacteriaceae</taxon>
        <taxon>Allomesorhizobium</taxon>
    </lineage>
</organism>
<protein>
    <recommendedName>
        <fullName evidence="4">Cytochrome c domain-containing protein</fullName>
    </recommendedName>
</protein>
<feature type="signal peptide" evidence="1">
    <location>
        <begin position="1"/>
        <end position="29"/>
    </location>
</feature>
<reference evidence="2 3" key="1">
    <citation type="journal article" date="2012" name="J. Bacteriol.">
        <title>Draft Genome Sequence of Mesorhizobium alhagi CCNWXJ12-2T, a Novel Salt-Resistant Species Isolated from the Desert of Northwestern China.</title>
        <authorList>
            <person name="Zhou M."/>
            <person name="Chen W."/>
            <person name="Chen H."/>
            <person name="Wei G."/>
        </authorList>
    </citation>
    <scope>NUCLEOTIDE SEQUENCE [LARGE SCALE GENOMIC DNA]</scope>
    <source>
        <strain evidence="2 3">CCNWXJ12-2</strain>
    </source>
</reference>
<feature type="chain" id="PRO_5003534169" description="Cytochrome c domain-containing protein" evidence="1">
    <location>
        <begin position="30"/>
        <end position="464"/>
    </location>
</feature>
<dbReference type="AlphaFoldDB" id="H0HSN1"/>
<gene>
    <name evidence="2" type="ORF">MAXJ12_15861</name>
</gene>
<evidence type="ECO:0000313" key="3">
    <source>
        <dbReference type="Proteomes" id="UP000003250"/>
    </source>
</evidence>
<sequence>MWQGLSRHRFQIALSVPPLLVALISPAFAADPFASNNGLYPDQSQWQGTYRSLNYDYPETAENKWFAVAPRTPLTIDNAGEYVAALKSFVEPSMRGMIDEADSWDPAANGWYGMIWQGDGAKGPNGVTDPESGQESILGAFSGQVITKETFVDPENSYPPLTVDMQNHTVIYYDPLSATMLNKLWANPFNPDRQAVSFPEGGMVVKAAAVTPTPEQWPVLEGAAIWNVYRPTVEALEGLDYNPYTNAKPEVVPLRVLQFDIIVKDSVASPQTGWVFVTYVYKLDAPGETTWDKLVPLGAMWGNDPAFAREANGMDPNGGPLQETWINDEAPAFAKSSLGWGGRLSGPIDVSERHNVLLTDGTRVPVLHASSCLSCHGTAQFPFVANLYPSPNRTFPREGTLFPMYPPGSEMWSRWFQNRPGSLAQNDNEGSVALDYDMLIMFALSAFDAAAGNDIYVQDHVDVH</sequence>
<keyword evidence="3" id="KW-1185">Reference proteome</keyword>
<dbReference type="PATRIC" id="fig|1107882.3.peg.3089"/>
<dbReference type="EMBL" id="AHAM01000130">
    <property type="protein sequence ID" value="EHK56275.1"/>
    <property type="molecule type" value="Genomic_DNA"/>
</dbReference>
<dbReference type="Proteomes" id="UP000003250">
    <property type="component" value="Unassembled WGS sequence"/>
</dbReference>
<evidence type="ECO:0000256" key="1">
    <source>
        <dbReference type="SAM" id="SignalP"/>
    </source>
</evidence>
<keyword evidence="1" id="KW-0732">Signal</keyword>
<accession>H0HSN1</accession>